<feature type="transmembrane region" description="Helical" evidence="1">
    <location>
        <begin position="5"/>
        <end position="27"/>
    </location>
</feature>
<protein>
    <submittedName>
        <fullName evidence="3">Phosphatase PAP2 family protein</fullName>
    </submittedName>
</protein>
<feature type="domain" description="Phosphatidic acid phosphatase type 2/haloperoxidase" evidence="2">
    <location>
        <begin position="79"/>
        <end position="192"/>
    </location>
</feature>
<dbReference type="InterPro" id="IPR000326">
    <property type="entry name" value="PAP2/HPO"/>
</dbReference>
<dbReference type="RefSeq" id="WP_378938422.1">
    <property type="nucleotide sequence ID" value="NZ_JBHLVO010000033.1"/>
</dbReference>
<dbReference type="CDD" id="cd03392">
    <property type="entry name" value="PAP2_like_2"/>
    <property type="match status" value="1"/>
</dbReference>
<keyword evidence="4" id="KW-1185">Reference proteome</keyword>
<evidence type="ECO:0000313" key="3">
    <source>
        <dbReference type="EMBL" id="MFC0274309.1"/>
    </source>
</evidence>
<evidence type="ECO:0000313" key="4">
    <source>
        <dbReference type="Proteomes" id="UP001589854"/>
    </source>
</evidence>
<organism evidence="3 4">
    <name type="scientific">Metabacillus herbersteinensis</name>
    <dbReference type="NCBI Taxonomy" id="283816"/>
    <lineage>
        <taxon>Bacteria</taxon>
        <taxon>Bacillati</taxon>
        <taxon>Bacillota</taxon>
        <taxon>Bacilli</taxon>
        <taxon>Bacillales</taxon>
        <taxon>Bacillaceae</taxon>
        <taxon>Metabacillus</taxon>
    </lineage>
</organism>
<sequence>MIKWIFSLVLIFILISIIYPLSFIASIDVSFIRFFEEIRTEFLTDLFLLISDIGSIKVILPITFFVVFVLVIRRDFIGAIYLLVLFFGVRAFNYELKGLFSRDRPDFEAVYEAAYYSFPSGHSMNSAASYSFICFILLVNFMFKSSVNATLVSFTSILILLIGLSRVYLGVHFITDVAAGFLAGIAWCLVVVLLYRQTKTKFDKKSNV</sequence>
<keyword evidence="1" id="KW-0812">Transmembrane</keyword>
<dbReference type="PANTHER" id="PTHR14969">
    <property type="entry name" value="SPHINGOSINE-1-PHOSPHATE PHOSPHOHYDROLASE"/>
    <property type="match status" value="1"/>
</dbReference>
<feature type="transmembrane region" description="Helical" evidence="1">
    <location>
        <begin position="127"/>
        <end position="143"/>
    </location>
</feature>
<accession>A0ABV6GKV8</accession>
<dbReference type="InterPro" id="IPR036938">
    <property type="entry name" value="PAP2/HPO_sf"/>
</dbReference>
<dbReference type="SUPFAM" id="SSF48317">
    <property type="entry name" value="Acid phosphatase/Vanadium-dependent haloperoxidase"/>
    <property type="match status" value="1"/>
</dbReference>
<evidence type="ECO:0000259" key="2">
    <source>
        <dbReference type="SMART" id="SM00014"/>
    </source>
</evidence>
<evidence type="ECO:0000256" key="1">
    <source>
        <dbReference type="SAM" id="Phobius"/>
    </source>
</evidence>
<dbReference type="EMBL" id="JBHLVO010000033">
    <property type="protein sequence ID" value="MFC0274309.1"/>
    <property type="molecule type" value="Genomic_DNA"/>
</dbReference>
<keyword evidence="1" id="KW-0472">Membrane</keyword>
<feature type="transmembrane region" description="Helical" evidence="1">
    <location>
        <begin position="177"/>
        <end position="195"/>
    </location>
</feature>
<dbReference type="SMART" id="SM00014">
    <property type="entry name" value="acidPPc"/>
    <property type="match status" value="1"/>
</dbReference>
<comment type="caution">
    <text evidence="3">The sequence shown here is derived from an EMBL/GenBank/DDBJ whole genome shotgun (WGS) entry which is preliminary data.</text>
</comment>
<dbReference type="Proteomes" id="UP001589854">
    <property type="component" value="Unassembled WGS sequence"/>
</dbReference>
<dbReference type="PANTHER" id="PTHR14969:SF13">
    <property type="entry name" value="AT30094P"/>
    <property type="match status" value="1"/>
</dbReference>
<name>A0ABV6GKV8_9BACI</name>
<dbReference type="Pfam" id="PF01569">
    <property type="entry name" value="PAP2"/>
    <property type="match status" value="1"/>
</dbReference>
<feature type="transmembrane region" description="Helical" evidence="1">
    <location>
        <begin position="47"/>
        <end position="72"/>
    </location>
</feature>
<gene>
    <name evidence="3" type="ORF">ACFFIX_23460</name>
</gene>
<feature type="transmembrane region" description="Helical" evidence="1">
    <location>
        <begin position="150"/>
        <end position="171"/>
    </location>
</feature>
<keyword evidence="1" id="KW-1133">Transmembrane helix</keyword>
<proteinExistence type="predicted"/>
<dbReference type="Gene3D" id="1.20.144.10">
    <property type="entry name" value="Phosphatidic acid phosphatase type 2/haloperoxidase"/>
    <property type="match status" value="1"/>
</dbReference>
<feature type="transmembrane region" description="Helical" evidence="1">
    <location>
        <begin position="79"/>
        <end position="96"/>
    </location>
</feature>
<reference evidence="3 4" key="1">
    <citation type="submission" date="2024-09" db="EMBL/GenBank/DDBJ databases">
        <authorList>
            <person name="Sun Q."/>
            <person name="Mori K."/>
        </authorList>
    </citation>
    <scope>NUCLEOTIDE SEQUENCE [LARGE SCALE GENOMIC DNA]</scope>
    <source>
        <strain evidence="3 4">CCM 7228</strain>
    </source>
</reference>